<organism evidence="1">
    <name type="scientific">Sesamum radiatum</name>
    <name type="common">Black benniseed</name>
    <dbReference type="NCBI Taxonomy" id="300843"/>
    <lineage>
        <taxon>Eukaryota</taxon>
        <taxon>Viridiplantae</taxon>
        <taxon>Streptophyta</taxon>
        <taxon>Embryophyta</taxon>
        <taxon>Tracheophyta</taxon>
        <taxon>Spermatophyta</taxon>
        <taxon>Magnoliopsida</taxon>
        <taxon>eudicotyledons</taxon>
        <taxon>Gunneridae</taxon>
        <taxon>Pentapetalae</taxon>
        <taxon>asterids</taxon>
        <taxon>lamiids</taxon>
        <taxon>Lamiales</taxon>
        <taxon>Pedaliaceae</taxon>
        <taxon>Sesamum</taxon>
    </lineage>
</organism>
<dbReference type="EMBL" id="JACGWJ010000028">
    <property type="protein sequence ID" value="KAL0307154.1"/>
    <property type="molecule type" value="Genomic_DNA"/>
</dbReference>
<proteinExistence type="predicted"/>
<name>A0AAW2KJZ6_SESRA</name>
<sequence length="63" mass="7103">MTSNISGPRPEETLPGNEVKIEAVDMKKTSFAGLFSNNRKLTDDNRLMKFTGEDETLKLRTKT</sequence>
<reference evidence="1" key="2">
    <citation type="journal article" date="2024" name="Plant">
        <title>Genomic evolution and insights into agronomic trait innovations of Sesamum species.</title>
        <authorList>
            <person name="Miao H."/>
            <person name="Wang L."/>
            <person name="Qu L."/>
            <person name="Liu H."/>
            <person name="Sun Y."/>
            <person name="Le M."/>
            <person name="Wang Q."/>
            <person name="Wei S."/>
            <person name="Zheng Y."/>
            <person name="Lin W."/>
            <person name="Duan Y."/>
            <person name="Cao H."/>
            <person name="Xiong S."/>
            <person name="Wang X."/>
            <person name="Wei L."/>
            <person name="Li C."/>
            <person name="Ma Q."/>
            <person name="Ju M."/>
            <person name="Zhao R."/>
            <person name="Li G."/>
            <person name="Mu C."/>
            <person name="Tian Q."/>
            <person name="Mei H."/>
            <person name="Zhang T."/>
            <person name="Gao T."/>
            <person name="Zhang H."/>
        </authorList>
    </citation>
    <scope>NUCLEOTIDE SEQUENCE</scope>
    <source>
        <strain evidence="1">G02</strain>
    </source>
</reference>
<dbReference type="AlphaFoldDB" id="A0AAW2KJZ6"/>
<accession>A0AAW2KJZ6</accession>
<gene>
    <name evidence="1" type="ORF">Sradi_6132700</name>
</gene>
<reference evidence="1" key="1">
    <citation type="submission" date="2020-06" db="EMBL/GenBank/DDBJ databases">
        <authorList>
            <person name="Li T."/>
            <person name="Hu X."/>
            <person name="Zhang T."/>
            <person name="Song X."/>
            <person name="Zhang H."/>
            <person name="Dai N."/>
            <person name="Sheng W."/>
            <person name="Hou X."/>
            <person name="Wei L."/>
        </authorList>
    </citation>
    <scope>NUCLEOTIDE SEQUENCE</scope>
    <source>
        <strain evidence="1">G02</strain>
        <tissue evidence="1">Leaf</tissue>
    </source>
</reference>
<comment type="caution">
    <text evidence="1">The sequence shown here is derived from an EMBL/GenBank/DDBJ whole genome shotgun (WGS) entry which is preliminary data.</text>
</comment>
<protein>
    <submittedName>
        <fullName evidence="1">Uncharacterized protein</fullName>
    </submittedName>
</protein>
<evidence type="ECO:0000313" key="1">
    <source>
        <dbReference type="EMBL" id="KAL0307154.1"/>
    </source>
</evidence>